<sequence>MATKAIRDAFGEALAKLGHERQEIVVLDADVSSSSKSNLFGKEFPNRFFNVGIAEANMAGMAAGMALMGKIPFINTFAAFMMLRAGDPIRSLAAYQCLNVKICGTYAGLSDSYDGASHHANKDISFFRSIPNMTVIVVCDAVETEKAVRAAVDIPGPVYLRLSRAPAPIIFDDAYQFKSGKGVVLREGKDVAIIAAGVMVHKALEAADLLAIKGISARVVNMHTIKPIDAELIVDCARGTGAIVTAEEHTVYGGLFSAVSEVVAREQPAPVMPVALEDTFTESGDYDQLLEKYGLTAEKIVEKAETAMSKKASNPVDREGWR</sequence>
<comment type="caution">
    <text evidence="5">The sequence shown here is derived from an EMBL/GenBank/DDBJ whole genome shotgun (WGS) entry which is preliminary data.</text>
</comment>
<keyword evidence="6" id="KW-1185">Reference proteome</keyword>
<dbReference type="InterPro" id="IPR051157">
    <property type="entry name" value="PDH/Transketolase"/>
</dbReference>
<proteinExistence type="inferred from homology"/>
<dbReference type="Gene3D" id="3.40.50.920">
    <property type="match status" value="1"/>
</dbReference>
<dbReference type="SUPFAM" id="SSF52922">
    <property type="entry name" value="TK C-terminal domain-like"/>
    <property type="match status" value="1"/>
</dbReference>
<dbReference type="InterPro" id="IPR009014">
    <property type="entry name" value="Transketo_C/PFOR_II"/>
</dbReference>
<dbReference type="InterPro" id="IPR029061">
    <property type="entry name" value="THDP-binding"/>
</dbReference>
<evidence type="ECO:0000256" key="1">
    <source>
        <dbReference type="ARBA" id="ARBA00001964"/>
    </source>
</evidence>
<dbReference type="FunFam" id="3.40.50.970:FF:000129">
    <property type="entry name" value="Transketolase"/>
    <property type="match status" value="1"/>
</dbReference>
<evidence type="ECO:0000256" key="3">
    <source>
        <dbReference type="ARBA" id="ARBA00023052"/>
    </source>
</evidence>
<dbReference type="AlphaFoldDB" id="A0A154BVI4"/>
<dbReference type="RefSeq" id="WP_066237493.1">
    <property type="nucleotide sequence ID" value="NZ_LSGP01000005.1"/>
</dbReference>
<evidence type="ECO:0000259" key="4">
    <source>
        <dbReference type="SMART" id="SM00861"/>
    </source>
</evidence>
<protein>
    <submittedName>
        <fullName evidence="5">Transketolase</fullName>
    </submittedName>
</protein>
<organism evidence="5 6">
    <name type="scientific">Anaerosporomusa subterranea</name>
    <dbReference type="NCBI Taxonomy" id="1794912"/>
    <lineage>
        <taxon>Bacteria</taxon>
        <taxon>Bacillati</taxon>
        <taxon>Bacillota</taxon>
        <taxon>Negativicutes</taxon>
        <taxon>Acetonemataceae</taxon>
        <taxon>Anaerosporomusa</taxon>
    </lineage>
</organism>
<dbReference type="PANTHER" id="PTHR43825:SF1">
    <property type="entry name" value="TRANSKETOLASE-LIKE PYRIMIDINE-BINDING DOMAIN-CONTAINING PROTEIN"/>
    <property type="match status" value="1"/>
</dbReference>
<dbReference type="InterPro" id="IPR005475">
    <property type="entry name" value="Transketolase-like_Pyr-bd"/>
</dbReference>
<evidence type="ECO:0000313" key="6">
    <source>
        <dbReference type="Proteomes" id="UP000076268"/>
    </source>
</evidence>
<dbReference type="OrthoDB" id="8732661at2"/>
<keyword evidence="3" id="KW-0786">Thiamine pyrophosphate</keyword>
<gene>
    <name evidence="5" type="ORF">AXX12_16945</name>
</gene>
<dbReference type="InterPro" id="IPR033248">
    <property type="entry name" value="Transketolase_C"/>
</dbReference>
<comment type="cofactor">
    <cofactor evidence="1">
        <name>thiamine diphosphate</name>
        <dbReference type="ChEBI" id="CHEBI:58937"/>
    </cofactor>
</comment>
<comment type="similarity">
    <text evidence="2">Belongs to the transketolase family.</text>
</comment>
<dbReference type="EMBL" id="LSGP01000005">
    <property type="protein sequence ID" value="KYZ77951.1"/>
    <property type="molecule type" value="Genomic_DNA"/>
</dbReference>
<evidence type="ECO:0000256" key="2">
    <source>
        <dbReference type="ARBA" id="ARBA00007131"/>
    </source>
</evidence>
<dbReference type="Gene3D" id="3.40.50.970">
    <property type="match status" value="1"/>
</dbReference>
<reference evidence="5 6" key="1">
    <citation type="submission" date="2016-02" db="EMBL/GenBank/DDBJ databases">
        <title>Anaerosporomusa subterraneum gen. nov., sp. nov., a spore-forming obligate anaerobe isolated from saprolite.</title>
        <authorList>
            <person name="Choi J.K."/>
            <person name="Shah M."/>
            <person name="Yee N."/>
        </authorList>
    </citation>
    <scope>NUCLEOTIDE SEQUENCE [LARGE SCALE GENOMIC DNA]</scope>
    <source>
        <strain evidence="5 6">RU4</strain>
    </source>
</reference>
<dbReference type="CDD" id="cd07033">
    <property type="entry name" value="TPP_PYR_DXS_TK_like"/>
    <property type="match status" value="1"/>
</dbReference>
<dbReference type="Proteomes" id="UP000076268">
    <property type="component" value="Unassembled WGS sequence"/>
</dbReference>
<name>A0A154BVI4_ANASB</name>
<dbReference type="Pfam" id="PF02780">
    <property type="entry name" value="Transketolase_C"/>
    <property type="match status" value="1"/>
</dbReference>
<dbReference type="SUPFAM" id="SSF52518">
    <property type="entry name" value="Thiamin diphosphate-binding fold (THDP-binding)"/>
    <property type="match status" value="1"/>
</dbReference>
<dbReference type="SMART" id="SM00861">
    <property type="entry name" value="Transket_pyr"/>
    <property type="match status" value="1"/>
</dbReference>
<dbReference type="PANTHER" id="PTHR43825">
    <property type="entry name" value="PYRUVATE DEHYDROGENASE E1 COMPONENT"/>
    <property type="match status" value="1"/>
</dbReference>
<accession>A0A154BVI4</accession>
<evidence type="ECO:0000313" key="5">
    <source>
        <dbReference type="EMBL" id="KYZ77951.1"/>
    </source>
</evidence>
<dbReference type="STRING" id="1794912.AXX12_16945"/>
<feature type="domain" description="Transketolase-like pyrimidine-binding" evidence="4">
    <location>
        <begin position="4"/>
        <end position="169"/>
    </location>
</feature>
<dbReference type="Pfam" id="PF02779">
    <property type="entry name" value="Transket_pyr"/>
    <property type="match status" value="1"/>
</dbReference>